<keyword evidence="5" id="KW-1185">Reference proteome</keyword>
<keyword evidence="2" id="KW-0378">Hydrolase</keyword>
<evidence type="ECO:0000256" key="2">
    <source>
        <dbReference type="ARBA" id="ARBA00022801"/>
    </source>
</evidence>
<comment type="similarity">
    <text evidence="1">Belongs to the AB hydrolase superfamily.</text>
</comment>
<dbReference type="EMBL" id="JAAARO010000009">
    <property type="protein sequence ID" value="KAF5742948.1"/>
    <property type="molecule type" value="Genomic_DNA"/>
</dbReference>
<evidence type="ECO:0000256" key="1">
    <source>
        <dbReference type="ARBA" id="ARBA00008645"/>
    </source>
</evidence>
<sequence>MVVVVEKSLSVSMNARIIGSGTESMILAHGYGGDQSLWEKIIPYLTNHFRVIVFDWPFSGAVKDDQNLFDHENYSHNSYDAFANDLISLLDEIKVSSSSIFIGHSMSAMIGCIASVKRPHLFKRLILVGASPRYMNTDNYEGGFKKSEIENIIETIRTNFYDWAPKFASLVVDANDPLSVDKFAQSLRRMKPEIALSVAKTVFYSDERDVLEKVVTPCTIVQTSSDIVAPNSVAYYMQDKIKGDATVEIIDTSGHFPHLTAHLQLIEVLSRVLGFQY</sequence>
<dbReference type="Gene3D" id="3.40.50.1820">
    <property type="entry name" value="alpha/beta hydrolase"/>
    <property type="match status" value="1"/>
</dbReference>
<protein>
    <submittedName>
        <fullName evidence="4">Strigolactone esterase D14</fullName>
    </submittedName>
</protein>
<evidence type="ECO:0000313" key="5">
    <source>
        <dbReference type="Proteomes" id="UP000593562"/>
    </source>
</evidence>
<dbReference type="InterPro" id="IPR029058">
    <property type="entry name" value="AB_hydrolase_fold"/>
</dbReference>
<dbReference type="AlphaFoldDB" id="A0A7J7D9J2"/>
<dbReference type="InterPro" id="IPR000073">
    <property type="entry name" value="AB_hydrolase_1"/>
</dbReference>
<reference evidence="4 5" key="1">
    <citation type="journal article" date="2020" name="Nat. Commun.">
        <title>Genome of Tripterygium wilfordii and identification of cytochrome P450 involved in triptolide biosynthesis.</title>
        <authorList>
            <person name="Tu L."/>
            <person name="Su P."/>
            <person name="Zhang Z."/>
            <person name="Gao L."/>
            <person name="Wang J."/>
            <person name="Hu T."/>
            <person name="Zhou J."/>
            <person name="Zhang Y."/>
            <person name="Zhao Y."/>
            <person name="Liu Y."/>
            <person name="Song Y."/>
            <person name="Tong Y."/>
            <person name="Lu Y."/>
            <person name="Yang J."/>
            <person name="Xu C."/>
            <person name="Jia M."/>
            <person name="Peters R.J."/>
            <person name="Huang L."/>
            <person name="Gao W."/>
        </authorList>
    </citation>
    <scope>NUCLEOTIDE SEQUENCE [LARGE SCALE GENOMIC DNA]</scope>
    <source>
        <strain evidence="5">cv. XIE 37</strain>
        <tissue evidence="4">Leaf</tissue>
    </source>
</reference>
<name>A0A7J7D9J2_TRIWF</name>
<gene>
    <name evidence="4" type="ORF">HS088_TW09G01010</name>
</gene>
<dbReference type="InParanoid" id="A0A7J7D9J2"/>
<feature type="domain" description="AB hydrolase-1" evidence="3">
    <location>
        <begin position="25"/>
        <end position="260"/>
    </location>
</feature>
<evidence type="ECO:0000259" key="3">
    <source>
        <dbReference type="Pfam" id="PF00561"/>
    </source>
</evidence>
<dbReference type="PANTHER" id="PTHR43039">
    <property type="entry name" value="ESTERASE-RELATED"/>
    <property type="match status" value="1"/>
</dbReference>
<evidence type="ECO:0000313" key="4">
    <source>
        <dbReference type="EMBL" id="KAF5742948.1"/>
    </source>
</evidence>
<dbReference type="GO" id="GO:0016787">
    <property type="term" value="F:hydrolase activity"/>
    <property type="evidence" value="ECO:0007669"/>
    <property type="project" value="UniProtKB-KW"/>
</dbReference>
<dbReference type="Proteomes" id="UP000593562">
    <property type="component" value="Unassembled WGS sequence"/>
</dbReference>
<accession>A0A7J7D9J2</accession>
<dbReference type="FunCoup" id="A0A7J7D9J2">
    <property type="interactions" value="1"/>
</dbReference>
<dbReference type="Pfam" id="PF00561">
    <property type="entry name" value="Abhydrolase_1"/>
    <property type="match status" value="1"/>
</dbReference>
<dbReference type="SUPFAM" id="SSF53474">
    <property type="entry name" value="alpha/beta-Hydrolases"/>
    <property type="match status" value="1"/>
</dbReference>
<comment type="caution">
    <text evidence="4">The sequence shown here is derived from an EMBL/GenBank/DDBJ whole genome shotgun (WGS) entry which is preliminary data.</text>
</comment>
<proteinExistence type="inferred from homology"/>
<organism evidence="4 5">
    <name type="scientific">Tripterygium wilfordii</name>
    <name type="common">Thunder God vine</name>
    <dbReference type="NCBI Taxonomy" id="458696"/>
    <lineage>
        <taxon>Eukaryota</taxon>
        <taxon>Viridiplantae</taxon>
        <taxon>Streptophyta</taxon>
        <taxon>Embryophyta</taxon>
        <taxon>Tracheophyta</taxon>
        <taxon>Spermatophyta</taxon>
        <taxon>Magnoliopsida</taxon>
        <taxon>eudicotyledons</taxon>
        <taxon>Gunneridae</taxon>
        <taxon>Pentapetalae</taxon>
        <taxon>rosids</taxon>
        <taxon>fabids</taxon>
        <taxon>Celastrales</taxon>
        <taxon>Celastraceae</taxon>
        <taxon>Tripterygium</taxon>
    </lineage>
</organism>
<dbReference type="FunFam" id="3.40.50.1820:FF:000042">
    <property type="entry name" value="probable strigolactone esterase DAD2"/>
    <property type="match status" value="1"/>
</dbReference>